<feature type="non-terminal residue" evidence="2">
    <location>
        <position position="50"/>
    </location>
</feature>
<dbReference type="Proteomes" id="UP000789396">
    <property type="component" value="Unassembled WGS sequence"/>
</dbReference>
<comment type="caution">
    <text evidence="2">The sequence shown here is derived from an EMBL/GenBank/DDBJ whole genome shotgun (WGS) entry which is preliminary data.</text>
</comment>
<protein>
    <submittedName>
        <fullName evidence="2">19582_t:CDS:1</fullName>
    </submittedName>
</protein>
<evidence type="ECO:0000313" key="2">
    <source>
        <dbReference type="EMBL" id="CAG8667504.1"/>
    </source>
</evidence>
<feature type="compositionally biased region" description="Low complexity" evidence="1">
    <location>
        <begin position="40"/>
        <end position="50"/>
    </location>
</feature>
<feature type="region of interest" description="Disordered" evidence="1">
    <location>
        <begin position="1"/>
        <end position="50"/>
    </location>
</feature>
<reference evidence="2" key="1">
    <citation type="submission" date="2021-06" db="EMBL/GenBank/DDBJ databases">
        <authorList>
            <person name="Kallberg Y."/>
            <person name="Tangrot J."/>
            <person name="Rosling A."/>
        </authorList>
    </citation>
    <scope>NUCLEOTIDE SEQUENCE</scope>
    <source>
        <strain evidence="2">IN212</strain>
    </source>
</reference>
<name>A0A9N9EDD7_9GLOM</name>
<proteinExistence type="predicted"/>
<evidence type="ECO:0000313" key="3">
    <source>
        <dbReference type="Proteomes" id="UP000789396"/>
    </source>
</evidence>
<dbReference type="EMBL" id="CAJVPZ010015617">
    <property type="protein sequence ID" value="CAG8667504.1"/>
    <property type="molecule type" value="Genomic_DNA"/>
</dbReference>
<keyword evidence="3" id="KW-1185">Reference proteome</keyword>
<evidence type="ECO:0000256" key="1">
    <source>
        <dbReference type="SAM" id="MobiDB-lite"/>
    </source>
</evidence>
<organism evidence="2 3">
    <name type="scientific">Racocetra fulgida</name>
    <dbReference type="NCBI Taxonomy" id="60492"/>
    <lineage>
        <taxon>Eukaryota</taxon>
        <taxon>Fungi</taxon>
        <taxon>Fungi incertae sedis</taxon>
        <taxon>Mucoromycota</taxon>
        <taxon>Glomeromycotina</taxon>
        <taxon>Glomeromycetes</taxon>
        <taxon>Diversisporales</taxon>
        <taxon>Gigasporaceae</taxon>
        <taxon>Racocetra</taxon>
    </lineage>
</organism>
<sequence>MLTLFTFCEESEEYEPTPARNEPEEYGQTLSHHESEDFESSLLLLNESEA</sequence>
<accession>A0A9N9EDD7</accession>
<gene>
    <name evidence="2" type="ORF">RFULGI_LOCUS9091</name>
</gene>
<dbReference type="AlphaFoldDB" id="A0A9N9EDD7"/>